<feature type="region of interest" description="Disordered" evidence="9">
    <location>
        <begin position="351"/>
        <end position="449"/>
    </location>
</feature>
<accession>A0A8S0RQY2</accession>
<evidence type="ECO:0000256" key="2">
    <source>
        <dbReference type="ARBA" id="ARBA00001946"/>
    </source>
</evidence>
<evidence type="ECO:0000256" key="5">
    <source>
        <dbReference type="ARBA" id="ARBA00022840"/>
    </source>
</evidence>
<feature type="compositionally biased region" description="Basic residues" evidence="9">
    <location>
        <begin position="159"/>
        <end position="185"/>
    </location>
</feature>
<feature type="region of interest" description="Disordered" evidence="9">
    <location>
        <begin position="303"/>
        <end position="336"/>
    </location>
</feature>
<feature type="compositionally biased region" description="Basic residues" evidence="9">
    <location>
        <begin position="307"/>
        <end position="327"/>
    </location>
</feature>
<comment type="caution">
    <text evidence="11">The sequence shown here is derived from an EMBL/GenBank/DDBJ whole genome shotgun (WGS) entry which is preliminary data.</text>
</comment>
<feature type="compositionally biased region" description="Polar residues" evidence="9">
    <location>
        <begin position="385"/>
        <end position="396"/>
    </location>
</feature>
<dbReference type="GO" id="GO:0000819">
    <property type="term" value="P:sister chromatid segregation"/>
    <property type="evidence" value="ECO:0007669"/>
    <property type="project" value="TreeGrafter"/>
</dbReference>
<dbReference type="GO" id="GO:0003677">
    <property type="term" value="F:DNA binding"/>
    <property type="evidence" value="ECO:0007669"/>
    <property type="project" value="UniProtKB-KW"/>
</dbReference>
<feature type="region of interest" description="Disordered" evidence="9">
    <location>
        <begin position="248"/>
        <end position="283"/>
    </location>
</feature>
<keyword evidence="5" id="KW-0067">ATP-binding</keyword>
<feature type="region of interest" description="Disordered" evidence="9">
    <location>
        <begin position="159"/>
        <end position="210"/>
    </location>
</feature>
<dbReference type="GO" id="GO:0003918">
    <property type="term" value="F:DNA topoisomerase type II (double strand cut, ATP-hydrolyzing) activity"/>
    <property type="evidence" value="ECO:0007669"/>
    <property type="project" value="UniProtKB-EC"/>
</dbReference>
<dbReference type="InterPro" id="IPR013760">
    <property type="entry name" value="Topo_IIA-like_dom_sf"/>
</dbReference>
<protein>
    <recommendedName>
        <fullName evidence="3">DNA topoisomerase (ATP-hydrolyzing)</fullName>
        <ecNumber evidence="3">5.6.2.2</ecNumber>
    </recommendedName>
</protein>
<dbReference type="Gene3D" id="1.10.268.10">
    <property type="entry name" value="Topoisomerase, domain 3"/>
    <property type="match status" value="1"/>
</dbReference>
<feature type="domain" description="Topo IIA-type catalytic" evidence="10">
    <location>
        <begin position="3"/>
        <end position="132"/>
    </location>
</feature>
<comment type="catalytic activity">
    <reaction evidence="1">
        <text>ATP-dependent breakage, passage and rejoining of double-stranded DNA.</text>
        <dbReference type="EC" id="5.6.2.2"/>
    </reaction>
</comment>
<evidence type="ECO:0000256" key="4">
    <source>
        <dbReference type="ARBA" id="ARBA00022741"/>
    </source>
</evidence>
<keyword evidence="8" id="KW-0413">Isomerase</keyword>
<sequence length="449" mass="50022">MDNLERELLILENKVRFIMNVVEGKIIVSNRRRADLVLELKEKGFTPFPKKTKIVEVSVAGSTDVPEETEENSDTSTSQGVRASDYEYLLSMPIGSLTIEKVQELCNNRDKLVQEVEEMRQATIKSLWIKDLNALERELEVRFYSSLVLNKTKEKPLWKRRKLRLNPRGGRKAPKPATKNPRKNNKMVSKKESAAEPMEMSTNSEIETDNAMVAVQKKAPRKGKSVADEADDDEILALNERIAAYNLDSSPDHAEEAEVSEVQIKNKGPTKRAAATKKQPLSTVTEISCDEDDEDFELEEIIMPAKEKKKAGRKPAKPPTGTKKRGPAAKQSQLLGQKLITDVLQVAVDSPEKKVRKMRISPFNKKSGSGSVLGRMTTMEEEESPTSAGTEESNQVVVPRARPQRANSRKATYVLSDDDSEDAAAAVDLYSDATEDSISDVADDDSDFN</sequence>
<feature type="region of interest" description="Disordered" evidence="9">
    <location>
        <begin position="61"/>
        <end position="80"/>
    </location>
</feature>
<dbReference type="Proteomes" id="UP000594638">
    <property type="component" value="Unassembled WGS sequence"/>
</dbReference>
<dbReference type="Gramene" id="OE9A085540T1">
    <property type="protein sequence ID" value="OE9A085540C1"/>
    <property type="gene ID" value="OE9A085540"/>
</dbReference>
<evidence type="ECO:0000313" key="11">
    <source>
        <dbReference type="EMBL" id="CAA2981504.1"/>
    </source>
</evidence>
<dbReference type="GO" id="GO:0005634">
    <property type="term" value="C:nucleus"/>
    <property type="evidence" value="ECO:0007669"/>
    <property type="project" value="TreeGrafter"/>
</dbReference>
<keyword evidence="4" id="KW-0547">Nucleotide-binding</keyword>
<dbReference type="InterPro" id="IPR050634">
    <property type="entry name" value="DNA_Topoisomerase_II"/>
</dbReference>
<evidence type="ECO:0000259" key="10">
    <source>
        <dbReference type="Pfam" id="PF00521"/>
    </source>
</evidence>
<reference evidence="11 12" key="1">
    <citation type="submission" date="2019-12" db="EMBL/GenBank/DDBJ databases">
        <authorList>
            <person name="Alioto T."/>
            <person name="Alioto T."/>
            <person name="Gomez Garrido J."/>
        </authorList>
    </citation>
    <scope>NUCLEOTIDE SEQUENCE [LARGE SCALE GENOMIC DNA]</scope>
</reference>
<comment type="cofactor">
    <cofactor evidence="2">
        <name>Mg(2+)</name>
        <dbReference type="ChEBI" id="CHEBI:18420"/>
    </cofactor>
</comment>
<dbReference type="OrthoDB" id="1938939at2759"/>
<evidence type="ECO:0000313" key="12">
    <source>
        <dbReference type="Proteomes" id="UP000594638"/>
    </source>
</evidence>
<dbReference type="PANTHER" id="PTHR10169:SF38">
    <property type="entry name" value="DNA TOPOISOMERASE 2"/>
    <property type="match status" value="1"/>
</dbReference>
<keyword evidence="6" id="KW-0799">Topoisomerase</keyword>
<evidence type="ECO:0000256" key="1">
    <source>
        <dbReference type="ARBA" id="ARBA00000185"/>
    </source>
</evidence>
<dbReference type="AlphaFoldDB" id="A0A8S0RQY2"/>
<keyword evidence="7" id="KW-0238">DNA-binding</keyword>
<dbReference type="EMBL" id="CACTIH010003674">
    <property type="protein sequence ID" value="CAA2981504.1"/>
    <property type="molecule type" value="Genomic_DNA"/>
</dbReference>
<evidence type="ECO:0000256" key="6">
    <source>
        <dbReference type="ARBA" id="ARBA00023029"/>
    </source>
</evidence>
<dbReference type="SUPFAM" id="SSF56719">
    <property type="entry name" value="Type II DNA topoisomerase"/>
    <property type="match status" value="1"/>
</dbReference>
<evidence type="ECO:0000256" key="9">
    <source>
        <dbReference type="SAM" id="MobiDB-lite"/>
    </source>
</evidence>
<proteinExistence type="predicted"/>
<dbReference type="GO" id="GO:0005524">
    <property type="term" value="F:ATP binding"/>
    <property type="evidence" value="ECO:0007669"/>
    <property type="project" value="UniProtKB-KW"/>
</dbReference>
<dbReference type="GO" id="GO:0006265">
    <property type="term" value="P:DNA topological change"/>
    <property type="evidence" value="ECO:0007669"/>
    <property type="project" value="InterPro"/>
</dbReference>
<dbReference type="InterPro" id="IPR013757">
    <property type="entry name" value="Topo_IIA_A_a_sf"/>
</dbReference>
<dbReference type="EC" id="5.6.2.2" evidence="3"/>
<dbReference type="GO" id="GO:0000712">
    <property type="term" value="P:resolution of meiotic recombination intermediates"/>
    <property type="evidence" value="ECO:0007669"/>
    <property type="project" value="TreeGrafter"/>
</dbReference>
<dbReference type="InterPro" id="IPR002205">
    <property type="entry name" value="Topo_IIA_dom_A"/>
</dbReference>
<name>A0A8S0RQY2_OLEEU</name>
<evidence type="ECO:0000256" key="8">
    <source>
        <dbReference type="ARBA" id="ARBA00023235"/>
    </source>
</evidence>
<gene>
    <name evidence="11" type="ORF">OLEA9_A085540</name>
</gene>
<evidence type="ECO:0000256" key="7">
    <source>
        <dbReference type="ARBA" id="ARBA00023125"/>
    </source>
</evidence>
<dbReference type="Pfam" id="PF00521">
    <property type="entry name" value="DNA_topoisoIV"/>
    <property type="match status" value="1"/>
</dbReference>
<feature type="compositionally biased region" description="Acidic residues" evidence="9">
    <location>
        <begin position="433"/>
        <end position="449"/>
    </location>
</feature>
<evidence type="ECO:0000256" key="3">
    <source>
        <dbReference type="ARBA" id="ARBA00012895"/>
    </source>
</evidence>
<dbReference type="PANTHER" id="PTHR10169">
    <property type="entry name" value="DNA TOPOISOMERASE/GYRASE"/>
    <property type="match status" value="1"/>
</dbReference>
<organism evidence="11 12">
    <name type="scientific">Olea europaea subsp. europaea</name>
    <dbReference type="NCBI Taxonomy" id="158383"/>
    <lineage>
        <taxon>Eukaryota</taxon>
        <taxon>Viridiplantae</taxon>
        <taxon>Streptophyta</taxon>
        <taxon>Embryophyta</taxon>
        <taxon>Tracheophyta</taxon>
        <taxon>Spermatophyta</taxon>
        <taxon>Magnoliopsida</taxon>
        <taxon>eudicotyledons</taxon>
        <taxon>Gunneridae</taxon>
        <taxon>Pentapetalae</taxon>
        <taxon>asterids</taxon>
        <taxon>lamiids</taxon>
        <taxon>Lamiales</taxon>
        <taxon>Oleaceae</taxon>
        <taxon>Oleeae</taxon>
        <taxon>Olea</taxon>
    </lineage>
</organism>
<keyword evidence="12" id="KW-1185">Reference proteome</keyword>